<feature type="domain" description="Cation efflux protein transmembrane" evidence="6">
    <location>
        <begin position="14"/>
        <end position="188"/>
    </location>
</feature>
<dbReference type="Pfam" id="PF01545">
    <property type="entry name" value="Cation_efflux"/>
    <property type="match status" value="1"/>
</dbReference>
<name>A0ABW1VFJ5_9MICO</name>
<evidence type="ECO:0000313" key="8">
    <source>
        <dbReference type="Proteomes" id="UP001596306"/>
    </source>
</evidence>
<dbReference type="EMBL" id="JBHSTP010000002">
    <property type="protein sequence ID" value="MFC6356553.1"/>
    <property type="molecule type" value="Genomic_DNA"/>
</dbReference>
<feature type="transmembrane region" description="Helical" evidence="5">
    <location>
        <begin position="46"/>
        <end position="64"/>
    </location>
</feature>
<evidence type="ECO:0000313" key="7">
    <source>
        <dbReference type="EMBL" id="MFC6356553.1"/>
    </source>
</evidence>
<evidence type="ECO:0000256" key="1">
    <source>
        <dbReference type="ARBA" id="ARBA00004141"/>
    </source>
</evidence>
<dbReference type="InterPro" id="IPR058533">
    <property type="entry name" value="Cation_efflux_TM"/>
</dbReference>
<dbReference type="SUPFAM" id="SSF161111">
    <property type="entry name" value="Cation efflux protein transmembrane domain-like"/>
    <property type="match status" value="1"/>
</dbReference>
<feature type="transmembrane region" description="Helical" evidence="5">
    <location>
        <begin position="102"/>
        <end position="123"/>
    </location>
</feature>
<evidence type="ECO:0000256" key="4">
    <source>
        <dbReference type="ARBA" id="ARBA00023136"/>
    </source>
</evidence>
<evidence type="ECO:0000256" key="2">
    <source>
        <dbReference type="ARBA" id="ARBA00022692"/>
    </source>
</evidence>
<dbReference type="InterPro" id="IPR027469">
    <property type="entry name" value="Cation_efflux_TMD_sf"/>
</dbReference>
<dbReference type="Proteomes" id="UP001596306">
    <property type="component" value="Unassembled WGS sequence"/>
</dbReference>
<keyword evidence="8" id="KW-1185">Reference proteome</keyword>
<keyword evidence="4 5" id="KW-0472">Membrane</keyword>
<feature type="transmembrane region" description="Helical" evidence="5">
    <location>
        <begin position="69"/>
        <end position="90"/>
    </location>
</feature>
<keyword evidence="3 5" id="KW-1133">Transmembrane helix</keyword>
<evidence type="ECO:0000259" key="6">
    <source>
        <dbReference type="Pfam" id="PF01545"/>
    </source>
</evidence>
<proteinExistence type="predicted"/>
<feature type="transmembrane region" description="Helical" evidence="5">
    <location>
        <begin position="144"/>
        <end position="161"/>
    </location>
</feature>
<comment type="subcellular location">
    <subcellularLocation>
        <location evidence="1">Membrane</location>
        <topology evidence="1">Multi-pass membrane protein</topology>
    </subcellularLocation>
</comment>
<organism evidence="7 8">
    <name type="scientific">Luethyella okanaganae</name>
    <dbReference type="NCBI Taxonomy" id="69372"/>
    <lineage>
        <taxon>Bacteria</taxon>
        <taxon>Bacillati</taxon>
        <taxon>Actinomycetota</taxon>
        <taxon>Actinomycetes</taxon>
        <taxon>Micrococcales</taxon>
        <taxon>Microbacteriaceae</taxon>
        <taxon>Luethyella</taxon>
    </lineage>
</organism>
<accession>A0ABW1VFJ5</accession>
<dbReference type="RefSeq" id="WP_386731129.1">
    <property type="nucleotide sequence ID" value="NZ_JBHSTP010000002.1"/>
</dbReference>
<dbReference type="Gene3D" id="1.20.1510.10">
    <property type="entry name" value="Cation efflux protein transmembrane domain"/>
    <property type="match status" value="1"/>
</dbReference>
<protein>
    <submittedName>
        <fullName evidence="7">Cation transporter</fullName>
    </submittedName>
</protein>
<feature type="transmembrane region" description="Helical" evidence="5">
    <location>
        <begin position="12"/>
        <end position="34"/>
    </location>
</feature>
<gene>
    <name evidence="7" type="ORF">ACFQB0_10585</name>
</gene>
<evidence type="ECO:0000256" key="5">
    <source>
        <dbReference type="SAM" id="Phobius"/>
    </source>
</evidence>
<reference evidence="8" key="1">
    <citation type="journal article" date="2019" name="Int. J. Syst. Evol. Microbiol.">
        <title>The Global Catalogue of Microorganisms (GCM) 10K type strain sequencing project: providing services to taxonomists for standard genome sequencing and annotation.</title>
        <authorList>
            <consortium name="The Broad Institute Genomics Platform"/>
            <consortium name="The Broad Institute Genome Sequencing Center for Infectious Disease"/>
            <person name="Wu L."/>
            <person name="Ma J."/>
        </authorList>
    </citation>
    <scope>NUCLEOTIDE SEQUENCE [LARGE SCALE GENOMIC DNA]</scope>
    <source>
        <strain evidence="8">CCUG 43304</strain>
    </source>
</reference>
<keyword evidence="2 5" id="KW-0812">Transmembrane</keyword>
<sequence>MSRSNAPTLRRTVLLVAALNLGYFGVEFTVATFIGSVSLFADSVDFLEDSSINLLIFFAAAWSLRRQAWVGSILAFVILVPALATIWIAILKILDPVAPEPLPLTAAAVGALVVNVLCAFLLVRHRSTHGSMAKAAWLSARNDAFANLAIIAVGIVTIWIQSGWFDIVIGLAIGLLNADAARAVWRTARSEHLTARSATP</sequence>
<comment type="caution">
    <text evidence="7">The sequence shown here is derived from an EMBL/GenBank/DDBJ whole genome shotgun (WGS) entry which is preliminary data.</text>
</comment>
<evidence type="ECO:0000256" key="3">
    <source>
        <dbReference type="ARBA" id="ARBA00022989"/>
    </source>
</evidence>